<dbReference type="InterPro" id="IPR027785">
    <property type="entry name" value="UvrD-like_helicase_C"/>
</dbReference>
<dbReference type="Pfam" id="PF13604">
    <property type="entry name" value="AAA_30"/>
    <property type="match status" value="1"/>
</dbReference>
<proteinExistence type="inferred from homology"/>
<dbReference type="EMBL" id="JBHSUA010000008">
    <property type="protein sequence ID" value="MFC6395874.1"/>
    <property type="molecule type" value="Genomic_DNA"/>
</dbReference>
<evidence type="ECO:0000256" key="11">
    <source>
        <dbReference type="HAMAP-Rule" id="MF_01487"/>
    </source>
</evidence>
<keyword evidence="9 11" id="KW-0234">DNA repair</keyword>
<dbReference type="GO" id="GO:0008854">
    <property type="term" value="F:exodeoxyribonuclease V activity"/>
    <property type="evidence" value="ECO:0007669"/>
    <property type="project" value="UniProtKB-EC"/>
</dbReference>
<feature type="binding site" evidence="11">
    <location>
        <begin position="214"/>
        <end position="221"/>
    </location>
    <ligand>
        <name>ATP</name>
        <dbReference type="ChEBI" id="CHEBI:30616"/>
    </ligand>
</feature>
<keyword evidence="15" id="KW-1185">Reference proteome</keyword>
<dbReference type="Pfam" id="PF21185">
    <property type="entry name" value="RecD_N"/>
    <property type="match status" value="1"/>
</dbReference>
<dbReference type="RefSeq" id="WP_343886058.1">
    <property type="nucleotide sequence ID" value="NZ_BAAAKI010000012.1"/>
</dbReference>
<evidence type="ECO:0000256" key="7">
    <source>
        <dbReference type="ARBA" id="ARBA00022840"/>
    </source>
</evidence>
<evidence type="ECO:0000256" key="8">
    <source>
        <dbReference type="ARBA" id="ARBA00023125"/>
    </source>
</evidence>
<comment type="subunit">
    <text evidence="11">Heterotrimer of RecB, RecC and RecD. All subunits contribute to DNA-binding.</text>
</comment>
<dbReference type="EC" id="5.6.2.3" evidence="11"/>
<dbReference type="SUPFAM" id="SSF52540">
    <property type="entry name" value="P-loop containing nucleoside triphosphate hydrolases"/>
    <property type="match status" value="1"/>
</dbReference>
<dbReference type="NCBIfam" id="TIGR01447">
    <property type="entry name" value="recD"/>
    <property type="match status" value="1"/>
</dbReference>
<name>A0ABW1X058_9ACTN</name>
<accession>A0ABW1X058</accession>
<evidence type="ECO:0000313" key="15">
    <source>
        <dbReference type="Proteomes" id="UP001596266"/>
    </source>
</evidence>
<dbReference type="InterPro" id="IPR006344">
    <property type="entry name" value="RecD"/>
</dbReference>
<gene>
    <name evidence="11 14" type="primary">recD</name>
    <name evidence="14" type="ORF">ACFP57_02530</name>
</gene>
<comment type="function">
    <text evidence="11">A helicase/nuclease that prepares dsDNA breaks (DSB) for recombinational DNA repair. Binds to DSBs and unwinds DNA via a highly rapid and processive ATP-dependent bidirectional helicase activity. Unwinds dsDNA until it encounters a Chi (crossover hotspot instigator) sequence from the 3' direction. Cuts ssDNA a few nucleotides 3' to the Chi site. The properties and activities of the enzyme are changed at Chi. The Chi-altered holoenzyme produces a long 3'-ssDNA overhang and facilitates RecA-binding to the ssDNA for homologous DNA recombination and repair. Holoenzyme degrades any linearized DNA that is unable to undergo homologous recombination. In the holoenzyme this subunit has ssDNA-dependent ATPase and 5'-3' helicase activity. When added to pre-assembled RecBC greatly stimulates nuclease activity and augments holoenzyme processivity. Negatively regulates the RecA-loading ability of RecBCD.</text>
</comment>
<comment type="caution">
    <text evidence="14">The sequence shown here is derived from an EMBL/GenBank/DDBJ whole genome shotgun (WGS) entry which is preliminary data.</text>
</comment>
<protein>
    <recommendedName>
        <fullName evidence="11">RecBCD enzyme subunit RecD</fullName>
        <ecNumber evidence="11">5.6.2.3</ecNumber>
    </recommendedName>
    <alternativeName>
        <fullName evidence="11">DNA 5'-3' helicase subunit RecD</fullName>
    </alternativeName>
    <alternativeName>
        <fullName evidence="11">Exonuclease V subunit RecD</fullName>
        <shortName evidence="11">ExoV subunit RecD</shortName>
    </alternativeName>
    <alternativeName>
        <fullName evidence="11">Helicase/nuclease RecBCD subunit RecD</fullName>
    </alternativeName>
</protein>
<evidence type="ECO:0000256" key="3">
    <source>
        <dbReference type="ARBA" id="ARBA00022763"/>
    </source>
</evidence>
<dbReference type="InterPro" id="IPR041851">
    <property type="entry name" value="RecD_N_sf"/>
</dbReference>
<comment type="catalytic activity">
    <reaction evidence="11">
        <text>ATP + H2O = ADP + phosphate + H(+)</text>
        <dbReference type="Rhea" id="RHEA:13065"/>
        <dbReference type="ChEBI" id="CHEBI:15377"/>
        <dbReference type="ChEBI" id="CHEBI:15378"/>
        <dbReference type="ChEBI" id="CHEBI:30616"/>
        <dbReference type="ChEBI" id="CHEBI:43474"/>
        <dbReference type="ChEBI" id="CHEBI:456216"/>
        <dbReference type="EC" id="5.6.2.3"/>
    </reaction>
</comment>
<keyword evidence="6 11" id="KW-0269">Exonuclease</keyword>
<feature type="domain" description="RecBCD enzyme subunit RecD N-terminal" evidence="13">
    <location>
        <begin position="33"/>
        <end position="145"/>
    </location>
</feature>
<dbReference type="HAMAP" id="MF_01487">
    <property type="entry name" value="RecD"/>
    <property type="match status" value="1"/>
</dbReference>
<evidence type="ECO:0000256" key="1">
    <source>
        <dbReference type="ARBA" id="ARBA00022722"/>
    </source>
</evidence>
<evidence type="ECO:0000313" key="14">
    <source>
        <dbReference type="EMBL" id="MFC6395874.1"/>
    </source>
</evidence>
<dbReference type="CDD" id="cd18809">
    <property type="entry name" value="SF1_C_RecD"/>
    <property type="match status" value="1"/>
</dbReference>
<dbReference type="Gene3D" id="3.40.50.300">
    <property type="entry name" value="P-loop containing nucleotide triphosphate hydrolases"/>
    <property type="match status" value="3"/>
</dbReference>
<keyword evidence="10 11" id="KW-0413">Isomerase</keyword>
<evidence type="ECO:0000256" key="6">
    <source>
        <dbReference type="ARBA" id="ARBA00022839"/>
    </source>
</evidence>
<evidence type="ECO:0000256" key="4">
    <source>
        <dbReference type="ARBA" id="ARBA00022801"/>
    </source>
</evidence>
<comment type="miscellaneous">
    <text evidence="11">In the RecBCD complex, RecB has a slow 3'-5' helicase, an exonuclease activity and loads RecA onto ssDNA, RecD has a fast 5'-3' helicase activity, while RecC stimulates the ATPase and processivity of the RecB helicase and contributes to recognition of the Chi site.</text>
</comment>
<dbReference type="PANTHER" id="PTHR43788">
    <property type="entry name" value="DNA2/NAM7 HELICASE FAMILY MEMBER"/>
    <property type="match status" value="1"/>
</dbReference>
<evidence type="ECO:0000256" key="2">
    <source>
        <dbReference type="ARBA" id="ARBA00022741"/>
    </source>
</evidence>
<evidence type="ECO:0000256" key="10">
    <source>
        <dbReference type="ARBA" id="ARBA00023235"/>
    </source>
</evidence>
<dbReference type="Proteomes" id="UP001596266">
    <property type="component" value="Unassembled WGS sequence"/>
</dbReference>
<feature type="domain" description="UvrD-like helicase C-terminal" evidence="12">
    <location>
        <begin position="550"/>
        <end position="597"/>
    </location>
</feature>
<evidence type="ECO:0000256" key="9">
    <source>
        <dbReference type="ARBA" id="ARBA00023204"/>
    </source>
</evidence>
<evidence type="ECO:0000259" key="12">
    <source>
        <dbReference type="Pfam" id="PF13538"/>
    </source>
</evidence>
<keyword evidence="1 11" id="KW-0540">Nuclease</keyword>
<organism evidence="14 15">
    <name type="scientific">Luteococcus sanguinis</name>
    <dbReference type="NCBI Taxonomy" id="174038"/>
    <lineage>
        <taxon>Bacteria</taxon>
        <taxon>Bacillati</taxon>
        <taxon>Actinomycetota</taxon>
        <taxon>Actinomycetes</taxon>
        <taxon>Propionibacteriales</taxon>
        <taxon>Propionibacteriaceae</taxon>
        <taxon>Luteococcus</taxon>
    </lineage>
</organism>
<dbReference type="PANTHER" id="PTHR43788:SF6">
    <property type="entry name" value="DNA HELICASE B"/>
    <property type="match status" value="1"/>
</dbReference>
<keyword evidence="4 11" id="KW-0378">Hydrolase</keyword>
<keyword evidence="2 11" id="KW-0547">Nucleotide-binding</keyword>
<dbReference type="CDD" id="cd17933">
    <property type="entry name" value="DEXSc_RecD-like"/>
    <property type="match status" value="1"/>
</dbReference>
<keyword evidence="3 11" id="KW-0227">DNA damage</keyword>
<keyword evidence="5 11" id="KW-0347">Helicase</keyword>
<reference evidence="15" key="1">
    <citation type="journal article" date="2019" name="Int. J. Syst. Evol. Microbiol.">
        <title>The Global Catalogue of Microorganisms (GCM) 10K type strain sequencing project: providing services to taxonomists for standard genome sequencing and annotation.</title>
        <authorList>
            <consortium name="The Broad Institute Genomics Platform"/>
            <consortium name="The Broad Institute Genome Sequencing Center for Infectious Disease"/>
            <person name="Wu L."/>
            <person name="Ma J."/>
        </authorList>
    </citation>
    <scope>NUCLEOTIDE SEQUENCE [LARGE SCALE GENOMIC DNA]</scope>
    <source>
        <strain evidence="15">CGMCC 1.15277</strain>
    </source>
</reference>
<dbReference type="InterPro" id="IPR027417">
    <property type="entry name" value="P-loop_NTPase"/>
</dbReference>
<dbReference type="InterPro" id="IPR049550">
    <property type="entry name" value="RecD_N"/>
</dbReference>
<dbReference type="InterPro" id="IPR050534">
    <property type="entry name" value="Coronavir_polyprotein_1ab"/>
</dbReference>
<keyword evidence="7 11" id="KW-0067">ATP-binding</keyword>
<dbReference type="Pfam" id="PF13538">
    <property type="entry name" value="UvrD_C_2"/>
    <property type="match status" value="1"/>
</dbReference>
<evidence type="ECO:0000256" key="5">
    <source>
        <dbReference type="ARBA" id="ARBA00022806"/>
    </source>
</evidence>
<sequence length="621" mass="65755">MSSEAHPGRNTATVPDPYRAISAVGVLGAFSDEGVLELADVHVAQTLGRLCRESSEPVLLAVALAVRALRTGSVCLDLRTARAQVLADIKDPALDPEVTAVPVAELPWPEVDEWLAALAASPMVAQGAAAAANKLPVRLVDDLLYLERYWLEESVVRRQLDDRSARPVPPIDELRLARALGALFDGVGLDEGEEDRQKKAASAAASGWTTVVAGGPGTGKTSTVAKLLATLQAQTSTPLRIALAAPSGKAAARLQQAVSQALSELPEGSARPHPEEASTLHKLLEARGAGGGFGRGATNPLPHHVVVVDEVSMVALPLMARLLEALREDTRLVLVGDHHQLTSVDAGSVLADLVAASRLPNSPDRGQVVELVHTWRFGTDIANLAETIRRGEADEALSLLAAGGQVQMTAVGGRELAHWSPADSPELSAAIRDCGHLIHAAAQAGDIAQALDHLDDHRLLCAHREGRYGVARWGRLAEEHLRASIPGYGAEGEWYPGRPLLVTQNLRDLGLSNGDSGVVVALDGQSRAAIGDRTQWGTFSPYLLDQVTSLHAMTVHKAQGSQFRQVTVVLPPPDSPLLTRELLYTAVTRASQSVHLVGDPESVRRAVENPAGRSSGLARGW</sequence>
<keyword evidence="8 11" id="KW-0238">DNA-binding</keyword>
<dbReference type="Gene3D" id="1.10.10.1020">
    <property type="entry name" value="RecBCD complex, subunit RecD, N-terminal domain"/>
    <property type="match status" value="1"/>
</dbReference>
<evidence type="ECO:0000259" key="13">
    <source>
        <dbReference type="Pfam" id="PF21185"/>
    </source>
</evidence>
<comment type="similarity">
    <text evidence="11">Belongs to the RecD family.</text>
</comment>